<dbReference type="EMBL" id="BSXW01000489">
    <property type="protein sequence ID" value="GMF23814.1"/>
    <property type="molecule type" value="Genomic_DNA"/>
</dbReference>
<organism evidence="2 3">
    <name type="scientific">Phytophthora lilii</name>
    <dbReference type="NCBI Taxonomy" id="2077276"/>
    <lineage>
        <taxon>Eukaryota</taxon>
        <taxon>Sar</taxon>
        <taxon>Stramenopiles</taxon>
        <taxon>Oomycota</taxon>
        <taxon>Peronosporomycetes</taxon>
        <taxon>Peronosporales</taxon>
        <taxon>Peronosporaceae</taxon>
        <taxon>Phytophthora</taxon>
    </lineage>
</organism>
<evidence type="ECO:0000256" key="1">
    <source>
        <dbReference type="SAM" id="MobiDB-lite"/>
    </source>
</evidence>
<comment type="caution">
    <text evidence="2">The sequence shown here is derived from an EMBL/GenBank/DDBJ whole genome shotgun (WGS) entry which is preliminary data.</text>
</comment>
<dbReference type="AlphaFoldDB" id="A0A9W6U049"/>
<evidence type="ECO:0000313" key="2">
    <source>
        <dbReference type="EMBL" id="GMF23814.1"/>
    </source>
</evidence>
<keyword evidence="3" id="KW-1185">Reference proteome</keyword>
<feature type="region of interest" description="Disordered" evidence="1">
    <location>
        <begin position="1"/>
        <end position="25"/>
    </location>
</feature>
<feature type="compositionally biased region" description="Basic and acidic residues" evidence="1">
    <location>
        <begin position="16"/>
        <end position="25"/>
    </location>
</feature>
<proteinExistence type="predicted"/>
<sequence length="100" mass="11603">MHRLKANQTQRAMQSRLREQRRQQQVERQLAALQHSGEEFQAMEPLDEFLKADIPLELDTDDDLDIWGVREIPEPLEEPVDLNPEDIELLVALLGTSRTS</sequence>
<dbReference type="Proteomes" id="UP001165083">
    <property type="component" value="Unassembled WGS sequence"/>
</dbReference>
<name>A0A9W6U049_9STRA</name>
<feature type="compositionally biased region" description="Polar residues" evidence="1">
    <location>
        <begin position="1"/>
        <end position="13"/>
    </location>
</feature>
<gene>
    <name evidence="2" type="ORF">Plil01_000967100</name>
</gene>
<evidence type="ECO:0000313" key="3">
    <source>
        <dbReference type="Proteomes" id="UP001165083"/>
    </source>
</evidence>
<dbReference type="OrthoDB" id="116680at2759"/>
<accession>A0A9W6U049</accession>
<reference evidence="2" key="1">
    <citation type="submission" date="2023-04" db="EMBL/GenBank/DDBJ databases">
        <title>Phytophthora lilii NBRC 32176.</title>
        <authorList>
            <person name="Ichikawa N."/>
            <person name="Sato H."/>
            <person name="Tonouchi N."/>
        </authorList>
    </citation>
    <scope>NUCLEOTIDE SEQUENCE</scope>
    <source>
        <strain evidence="2">NBRC 32176</strain>
    </source>
</reference>
<protein>
    <submittedName>
        <fullName evidence="2">Unnamed protein product</fullName>
    </submittedName>
</protein>